<evidence type="ECO:0000313" key="2">
    <source>
        <dbReference type="Proteomes" id="UP000248410"/>
    </source>
</evidence>
<proteinExistence type="predicted"/>
<reference evidence="1 2" key="1">
    <citation type="submission" date="2018-05" db="EMBL/GenBank/DDBJ databases">
        <title>Complete Genome Sequences of Extremely Thermoacidophilic, Metal-Mobilizing Type-Strain Members of the Archaeal Family Sulfolobaceae: Acidianus brierleyi DSM-1651T, Acidianus sulfidivorans DSM-18786T, Metallosphaera hakonensis DSM-7519T, and Metallosphaera prunae DSM-10039T.</title>
        <authorList>
            <person name="Counts J.A."/>
            <person name="Kelly R.M."/>
        </authorList>
    </citation>
    <scope>NUCLEOTIDE SEQUENCE [LARGE SCALE GENOMIC DNA]</scope>
    <source>
        <strain evidence="1 2">JP7</strain>
    </source>
</reference>
<evidence type="ECO:0008006" key="3">
    <source>
        <dbReference type="Google" id="ProtNLM"/>
    </source>
</evidence>
<organism evidence="1 2">
    <name type="scientific">Acidianus sulfidivorans JP7</name>
    <dbReference type="NCBI Taxonomy" id="619593"/>
    <lineage>
        <taxon>Archaea</taxon>
        <taxon>Thermoproteota</taxon>
        <taxon>Thermoprotei</taxon>
        <taxon>Sulfolobales</taxon>
        <taxon>Sulfolobaceae</taxon>
        <taxon>Acidianus</taxon>
    </lineage>
</organism>
<dbReference type="AlphaFoldDB" id="A0A2U9IKV1"/>
<gene>
    <name evidence="1" type="ORF">DFR86_03085</name>
</gene>
<dbReference type="RefSeq" id="WP_110379526.1">
    <property type="nucleotide sequence ID" value="NZ_CP029288.2"/>
</dbReference>
<keyword evidence="2" id="KW-1185">Reference proteome</keyword>
<evidence type="ECO:0000313" key="1">
    <source>
        <dbReference type="EMBL" id="AWR96636.1"/>
    </source>
</evidence>
<accession>A0A2U9IKV1</accession>
<dbReference type="EMBL" id="CP029288">
    <property type="protein sequence ID" value="AWR96636.1"/>
    <property type="molecule type" value="Genomic_DNA"/>
</dbReference>
<name>A0A2U9IKV1_9CREN</name>
<dbReference type="Proteomes" id="UP000248410">
    <property type="component" value="Chromosome"/>
</dbReference>
<dbReference type="GeneID" id="36836920"/>
<dbReference type="KEGG" id="asul:DFR86_03085"/>
<protein>
    <recommendedName>
        <fullName evidence="3">HEPN domain-containing protein</fullName>
    </recommendedName>
</protein>
<dbReference type="Gene3D" id="1.20.120.330">
    <property type="entry name" value="Nucleotidyltransferases domain 2"/>
    <property type="match status" value="1"/>
</dbReference>
<dbReference type="OrthoDB" id="36388at2157"/>
<sequence length="138" mass="15845">MNTSALASEFILRSLRNLKEAKEAYEDGDTYYTLTRAYECLNNISNTLLAMYGIYVVDGDPIFSLEYLNESRDIDEKLKSAISEIQDLGRSLNVINYFDESSLKSPSILARDKELRDLLEKISKIVELVQDIFDDFHT</sequence>